<dbReference type="GO" id="GO:0032259">
    <property type="term" value="P:methylation"/>
    <property type="evidence" value="ECO:0007669"/>
    <property type="project" value="UniProtKB-KW"/>
</dbReference>
<proteinExistence type="predicted"/>
<organism evidence="2 3">
    <name type="scientific">Rhodococcus jostii</name>
    <dbReference type="NCBI Taxonomy" id="132919"/>
    <lineage>
        <taxon>Bacteria</taxon>
        <taxon>Bacillati</taxon>
        <taxon>Actinomycetota</taxon>
        <taxon>Actinomycetes</taxon>
        <taxon>Mycobacteriales</taxon>
        <taxon>Nocardiaceae</taxon>
        <taxon>Rhodococcus</taxon>
    </lineage>
</organism>
<evidence type="ECO:0000313" key="2">
    <source>
        <dbReference type="EMBL" id="MDV6286906.1"/>
    </source>
</evidence>
<dbReference type="Pfam" id="PF13649">
    <property type="entry name" value="Methyltransf_25"/>
    <property type="match status" value="1"/>
</dbReference>
<dbReference type="GO" id="GO:0008168">
    <property type="term" value="F:methyltransferase activity"/>
    <property type="evidence" value="ECO:0007669"/>
    <property type="project" value="UniProtKB-KW"/>
</dbReference>
<evidence type="ECO:0000313" key="3">
    <source>
        <dbReference type="Proteomes" id="UP001185737"/>
    </source>
</evidence>
<comment type="caution">
    <text evidence="2">The sequence shown here is derived from an EMBL/GenBank/DDBJ whole genome shotgun (WGS) entry which is preliminary data.</text>
</comment>
<reference evidence="2 3" key="1">
    <citation type="submission" date="2023-10" db="EMBL/GenBank/DDBJ databases">
        <title>Development of a sustainable strategy for remediation of hydrocarbon-contaminated territories based on the waste exchange concept.</title>
        <authorList>
            <person name="Krivoruchko A."/>
        </authorList>
    </citation>
    <scope>NUCLEOTIDE SEQUENCE [LARGE SCALE GENOMIC DNA]</scope>
    <source>
        <strain evidence="2 3">IEGM 60</strain>
    </source>
</reference>
<keyword evidence="2" id="KW-0808">Transferase</keyword>
<dbReference type="EC" id="2.1.-.-" evidence="2"/>
<dbReference type="Proteomes" id="UP001185737">
    <property type="component" value="Unassembled WGS sequence"/>
</dbReference>
<dbReference type="EMBL" id="JAWLKA010000050">
    <property type="protein sequence ID" value="MDV6286906.1"/>
    <property type="molecule type" value="Genomic_DNA"/>
</dbReference>
<dbReference type="CDD" id="cd02440">
    <property type="entry name" value="AdoMet_MTases"/>
    <property type="match status" value="1"/>
</dbReference>
<dbReference type="InterPro" id="IPR041698">
    <property type="entry name" value="Methyltransf_25"/>
</dbReference>
<accession>A0ABU4CTK5</accession>
<dbReference type="InterPro" id="IPR029063">
    <property type="entry name" value="SAM-dependent_MTases_sf"/>
</dbReference>
<dbReference type="SUPFAM" id="SSF53335">
    <property type="entry name" value="S-adenosyl-L-methionine-dependent methyltransferases"/>
    <property type="match status" value="1"/>
</dbReference>
<dbReference type="RefSeq" id="WP_317571855.1">
    <property type="nucleotide sequence ID" value="NZ_JAWLKA010000050.1"/>
</dbReference>
<sequence>MEGFDPTTSFGPEIAQRYDNHLRGDEADTVDFLAGLAGSGPVLEFAIGSGRIAIPLSHHGVRVDGIELSPDMIARLREKPGGDKLEVTAGDMARASAPHEKYALV</sequence>
<dbReference type="Gene3D" id="3.40.50.150">
    <property type="entry name" value="Vaccinia Virus protein VP39"/>
    <property type="match status" value="1"/>
</dbReference>
<keyword evidence="3" id="KW-1185">Reference proteome</keyword>
<feature type="domain" description="Methyltransferase" evidence="1">
    <location>
        <begin position="42"/>
        <end position="105"/>
    </location>
</feature>
<name>A0ABU4CTK5_RHOJO</name>
<gene>
    <name evidence="2" type="ORF">R3Q59_41250</name>
</gene>
<evidence type="ECO:0000259" key="1">
    <source>
        <dbReference type="Pfam" id="PF13649"/>
    </source>
</evidence>
<protein>
    <submittedName>
        <fullName evidence="2">Class I SAM-dependent methyltransferase</fullName>
        <ecNumber evidence="2">2.1.-.-</ecNumber>
    </submittedName>
</protein>
<keyword evidence="2" id="KW-0489">Methyltransferase</keyword>